<name>A0AAV0D5Q6_9ASTE</name>
<dbReference type="InterPro" id="IPR012337">
    <property type="entry name" value="RNaseH-like_sf"/>
</dbReference>
<protein>
    <recommendedName>
        <fullName evidence="1">TTF-type domain-containing protein</fullName>
    </recommendedName>
</protein>
<dbReference type="InterPro" id="IPR006580">
    <property type="entry name" value="Znf_TTF"/>
</dbReference>
<accession>A0AAV0D5Q6</accession>
<reference evidence="2" key="1">
    <citation type="submission" date="2022-07" db="EMBL/GenBank/DDBJ databases">
        <authorList>
            <person name="Macas J."/>
            <person name="Novak P."/>
            <person name="Neumann P."/>
        </authorList>
    </citation>
    <scope>NUCLEOTIDE SEQUENCE</scope>
</reference>
<dbReference type="AlphaFoldDB" id="A0AAV0D5Q6"/>
<evidence type="ECO:0000313" key="3">
    <source>
        <dbReference type="Proteomes" id="UP001152523"/>
    </source>
</evidence>
<dbReference type="PANTHER" id="PTHR45749:SF35">
    <property type="entry name" value="AC-LIKE TRANSPOSASE-RELATED"/>
    <property type="match status" value="1"/>
</dbReference>
<dbReference type="Proteomes" id="UP001152523">
    <property type="component" value="Unassembled WGS sequence"/>
</dbReference>
<keyword evidence="3" id="KW-1185">Reference proteome</keyword>
<dbReference type="InterPro" id="IPR008906">
    <property type="entry name" value="HATC_C_dom"/>
</dbReference>
<proteinExistence type="predicted"/>
<organism evidence="2 3">
    <name type="scientific">Cuscuta epithymum</name>
    <dbReference type="NCBI Taxonomy" id="186058"/>
    <lineage>
        <taxon>Eukaryota</taxon>
        <taxon>Viridiplantae</taxon>
        <taxon>Streptophyta</taxon>
        <taxon>Embryophyta</taxon>
        <taxon>Tracheophyta</taxon>
        <taxon>Spermatophyta</taxon>
        <taxon>Magnoliopsida</taxon>
        <taxon>eudicotyledons</taxon>
        <taxon>Gunneridae</taxon>
        <taxon>Pentapetalae</taxon>
        <taxon>asterids</taxon>
        <taxon>lamiids</taxon>
        <taxon>Solanales</taxon>
        <taxon>Convolvulaceae</taxon>
        <taxon>Cuscuteae</taxon>
        <taxon>Cuscuta</taxon>
        <taxon>Cuscuta subgen. Cuscuta</taxon>
    </lineage>
</organism>
<dbReference type="PANTHER" id="PTHR45749">
    <property type="match status" value="1"/>
</dbReference>
<dbReference type="GO" id="GO:0046983">
    <property type="term" value="F:protein dimerization activity"/>
    <property type="evidence" value="ECO:0007669"/>
    <property type="project" value="InterPro"/>
</dbReference>
<dbReference type="Pfam" id="PF14291">
    <property type="entry name" value="DUF4371"/>
    <property type="match status" value="1"/>
</dbReference>
<gene>
    <name evidence="2" type="ORF">CEPIT_LOCUS11861</name>
</gene>
<evidence type="ECO:0000313" key="2">
    <source>
        <dbReference type="EMBL" id="CAH9091840.1"/>
    </source>
</evidence>
<comment type="caution">
    <text evidence="2">The sequence shown here is derived from an EMBL/GenBank/DDBJ whole genome shotgun (WGS) entry which is preliminary data.</text>
</comment>
<dbReference type="Pfam" id="PF05699">
    <property type="entry name" value="Dimer_Tnp_hAT"/>
    <property type="match status" value="1"/>
</dbReference>
<dbReference type="SUPFAM" id="SSF53098">
    <property type="entry name" value="Ribonuclease H-like"/>
    <property type="match status" value="1"/>
</dbReference>
<sequence>MKGKRKYDSGCTKRKNKLRKDMVIKSFAGSMDRYILSKPCPSNIVQNEATNVEVEVNEGEDLSCQNNDTIVGDTNENVNDSIENEHARAENVNGEREMLDDHSTLLYSDDLFDPGNWKAPISQKQIDLLVERGPIRIKGVEYPIDKKRSFNDKYYTRCLGNMERYDRPWLVYSLSKNKVFCFCCVLFKKGAMQSPLTTAGQGYNDWHNLNTRLVEHELSMDHIHNLQAWREAEVRLKKRVTIDASREQAINKEKEYWRAVLKRIVVVVKTLATCNIAFRGDNERIVDENNGNFLKIINMIAEFDPIMEEHLRRIRKKEIRNHYLGHNIQNEMIQLLSNEVKKKILQVVKSAKYFSVILDCTPDVSHEEQMTLVLRCVNVSTSPIRVEEFFITFVKVVETTGEALFHELKRLLETHELDFNNVRGQGYDNGSNMKGDNKGVQGRVLREYPRAFYTPCGCHSLNLALCDMAMSCPQAKTFFGVVQRIYKLFSGSTKRWEVFKTYVKDRDGNGLTLKSWSDTRWESRVASVKAIRFQAPQIKQALEHLTKFSNDPSTVSDAKSISDYEMNFDFLVALVIWYEILNKVNKVSKVLQQRDMNMSSAISLLKGLIAFFQEYREDGFEKAKAEAEKIAIELDIEPQFREARVRTKKRFFDENANDEPTRSQENAFKVTYFLVLVDIAHSSLSSRFEQFHKYDDTFGFLYNLTKLKGMSDEDLMCSCVNLEEFLKHGDDEDIDARELLSELQMLRVSMPECTKKVIEVLEYIKDMHICFPNAWIAYRILLTIPVTVAAAERSFSKLKLIKNYLRSTMSEDRLSGLAILSIEKKMLATLDCSDVLTNFALQKARRIGY</sequence>
<dbReference type="EMBL" id="CAMAPF010000069">
    <property type="protein sequence ID" value="CAH9091840.1"/>
    <property type="molecule type" value="Genomic_DNA"/>
</dbReference>
<evidence type="ECO:0000259" key="1">
    <source>
        <dbReference type="SMART" id="SM00597"/>
    </source>
</evidence>
<dbReference type="InterPro" id="IPR025398">
    <property type="entry name" value="DUF4371"/>
</dbReference>
<feature type="domain" description="TTF-type" evidence="1">
    <location>
        <begin position="146"/>
        <end position="241"/>
    </location>
</feature>
<dbReference type="SMART" id="SM00597">
    <property type="entry name" value="ZnF_TTF"/>
    <property type="match status" value="1"/>
</dbReference>